<dbReference type="Gene3D" id="3.30.420.40">
    <property type="match status" value="2"/>
</dbReference>
<organism evidence="2 3">
    <name type="scientific">Collinsella ureilytica</name>
    <dbReference type="NCBI Taxonomy" id="2869515"/>
    <lineage>
        <taxon>Bacteria</taxon>
        <taxon>Bacillati</taxon>
        <taxon>Actinomycetota</taxon>
        <taxon>Coriobacteriia</taxon>
        <taxon>Coriobacteriales</taxon>
        <taxon>Coriobacteriaceae</taxon>
        <taxon>Collinsella</taxon>
    </lineage>
</organism>
<dbReference type="PANTHER" id="PTHR18964">
    <property type="entry name" value="ROK (REPRESSOR, ORF, KINASE) FAMILY"/>
    <property type="match status" value="1"/>
</dbReference>
<dbReference type="InterPro" id="IPR043129">
    <property type="entry name" value="ATPase_NBD"/>
</dbReference>
<dbReference type="Pfam" id="PF00480">
    <property type="entry name" value="ROK"/>
    <property type="match status" value="1"/>
</dbReference>
<comment type="caution">
    <text evidence="2">The sequence shown here is derived from an EMBL/GenBank/DDBJ whole genome shotgun (WGS) entry which is preliminary data.</text>
</comment>
<comment type="similarity">
    <text evidence="1">Belongs to the ROK (NagC/XylR) family.</text>
</comment>
<name>A0ABS7MK49_9ACTN</name>
<sequence length="311" mass="32013">MKRLFGIDLGGTTVKFSIVDEAGRILDRWAIPTDVSDGGANIPGDIVEHLRAKMSELPEDEVPVAVGIGVPGPIMGDVVERAVNLGWNGMPLGRVVKAELGLPVSLLNDANAAALGEVWMGGDAEGMGGNAVFVTLGTGVGGGIIVGGRIMNGDHGCAGEIGHSPVDASGVRQCGCGKTNCLECYASASGFVKTANQLLARAGSAHAYASGKEVFDDVAAGDPLAIDARDITVEYLAKNLAAIVNTVDPREIIIGGGLSYAGDLLMGPLSERLGKYVFPGIRDRYVLRRAMLGNDAGLLGAAYQALLDLDA</sequence>
<dbReference type="EMBL" id="JAIMFO010000006">
    <property type="protein sequence ID" value="MBY4797657.1"/>
    <property type="molecule type" value="Genomic_DNA"/>
</dbReference>
<evidence type="ECO:0000313" key="3">
    <source>
        <dbReference type="Proteomes" id="UP000700908"/>
    </source>
</evidence>
<dbReference type="SUPFAM" id="SSF53067">
    <property type="entry name" value="Actin-like ATPase domain"/>
    <property type="match status" value="1"/>
</dbReference>
<reference evidence="2 3" key="1">
    <citation type="submission" date="2021-08" db="EMBL/GenBank/DDBJ databases">
        <title>Collinsella faecalis sp. nov. isolated from swine faeces.</title>
        <authorList>
            <person name="Oh B.S."/>
            <person name="Lee J.H."/>
        </authorList>
    </citation>
    <scope>NUCLEOTIDE SEQUENCE [LARGE SCALE GENOMIC DNA]</scope>
    <source>
        <strain evidence="2 3">AGMB00827</strain>
    </source>
</reference>
<dbReference type="Proteomes" id="UP000700908">
    <property type="component" value="Unassembled WGS sequence"/>
</dbReference>
<dbReference type="RefSeq" id="WP_222199377.1">
    <property type="nucleotide sequence ID" value="NZ_JAIMFO010000006.1"/>
</dbReference>
<dbReference type="InterPro" id="IPR000600">
    <property type="entry name" value="ROK"/>
</dbReference>
<dbReference type="PANTHER" id="PTHR18964:SF149">
    <property type="entry name" value="BIFUNCTIONAL UDP-N-ACETYLGLUCOSAMINE 2-EPIMERASE_N-ACETYLMANNOSAMINE KINASE"/>
    <property type="match status" value="1"/>
</dbReference>
<gene>
    <name evidence="2" type="ORF">K6V98_04715</name>
</gene>
<dbReference type="InterPro" id="IPR049874">
    <property type="entry name" value="ROK_cs"/>
</dbReference>
<protein>
    <submittedName>
        <fullName evidence="2">ROK family protein</fullName>
    </submittedName>
</protein>
<proteinExistence type="inferred from homology"/>
<keyword evidence="3" id="KW-1185">Reference proteome</keyword>
<accession>A0ABS7MK49</accession>
<evidence type="ECO:0000256" key="1">
    <source>
        <dbReference type="ARBA" id="ARBA00006479"/>
    </source>
</evidence>
<evidence type="ECO:0000313" key="2">
    <source>
        <dbReference type="EMBL" id="MBY4797657.1"/>
    </source>
</evidence>
<dbReference type="PROSITE" id="PS01125">
    <property type="entry name" value="ROK"/>
    <property type="match status" value="1"/>
</dbReference>